<organism evidence="1">
    <name type="scientific">Helianthus annuus</name>
    <name type="common">Common sunflower</name>
    <dbReference type="NCBI Taxonomy" id="4232"/>
    <lineage>
        <taxon>Eukaryota</taxon>
        <taxon>Viridiplantae</taxon>
        <taxon>Streptophyta</taxon>
        <taxon>Embryophyta</taxon>
        <taxon>Tracheophyta</taxon>
        <taxon>Spermatophyta</taxon>
        <taxon>Magnoliopsida</taxon>
        <taxon>eudicotyledons</taxon>
        <taxon>Gunneridae</taxon>
        <taxon>Pentapetalae</taxon>
        <taxon>asterids</taxon>
        <taxon>campanulids</taxon>
        <taxon>Asterales</taxon>
        <taxon>Asteraceae</taxon>
        <taxon>Asteroideae</taxon>
        <taxon>Heliantheae alliance</taxon>
        <taxon>Heliantheae</taxon>
        <taxon>Helianthus</taxon>
    </lineage>
</organism>
<name>A0A1Y3BZX3_HELAN</name>
<protein>
    <submittedName>
        <fullName evidence="1">Uncharacterized protein</fullName>
    </submittedName>
</protein>
<accession>A0A1Y3BZX3</accession>
<dbReference type="InParanoid" id="A0A1Y3BZX3"/>
<sequence>MKVVVQQRQPWFECVISPGCRLSTGVRVTGGTGNDTAVSSWKRHHEVVISSLCTRQFSTWSATCDKQRRPVTTEGDPAMIDEKR</sequence>
<dbReference type="AlphaFoldDB" id="A0A1Y3BZX3"/>
<evidence type="ECO:0000313" key="1">
    <source>
        <dbReference type="EMBL" id="OTF84655.1"/>
    </source>
</evidence>
<gene>
    <name evidence="1" type="ORF">HannXRQ_Chr00c0050g0571361</name>
</gene>
<dbReference type="EMBL" id="KZ113374">
    <property type="protein sequence ID" value="OTF84655.1"/>
    <property type="molecule type" value="Genomic_DNA"/>
</dbReference>
<reference evidence="1" key="1">
    <citation type="submission" date="2017-02" db="EMBL/GenBank/DDBJ databases">
        <title>Sunflower complete genome.</title>
        <authorList>
            <person name="Langlade N."/>
            <person name="Munos S."/>
        </authorList>
    </citation>
    <scope>NUCLEOTIDE SEQUENCE [LARGE SCALE GENOMIC DNA]</scope>
    <source>
        <tissue evidence="1">Leaves</tissue>
    </source>
</reference>
<proteinExistence type="predicted"/>